<dbReference type="InterPro" id="IPR019129">
    <property type="entry name" value="Folate-sensitive_fs_Fra10Ac1"/>
</dbReference>
<sequence length="439" mass="50307">MSWKHTHGILASGPPSSTLPPSTSAASSSSSSSSLPVGQRIRPNSNLQTPYQRETAFAKHYGVDKDALATEERNRKSEWDVVREHHRFVRDGDDDANGATTSATTWEERVARSYESKLFKEFALIDLKHYKSKRLALRWRTAPEVISGIGESTCASLRCQYHQPPQASSSAPGAGAAPLTASNLRFRDPDDIDAESSVRSSTRHTRRGRDRVDLDLDLDLDEIERVMPPLRSFELPFVYAEAGQRKETLVKVRLCPSCQRKLTWKPDSASTSNAKSGSILDDRGTAERRGEKKVRSSRESERERDRRRSKGKGRVSSEEDSESESESEGGARLKRDDTYKHRRRGKCTDDEREKDERRNGDRSYRRTVNEFRDRDRDRTGEKDPDRDRYQDKSGTGDGSQYEDRSRTVRDRSHDERVYEDRRSERERSPRRTSSSRRYI</sequence>
<evidence type="ECO:0000256" key="1">
    <source>
        <dbReference type="SAM" id="MobiDB-lite"/>
    </source>
</evidence>
<dbReference type="OrthoDB" id="197967at2759"/>
<feature type="region of interest" description="Disordered" evidence="1">
    <location>
        <begin position="1"/>
        <end position="55"/>
    </location>
</feature>
<dbReference type="Proteomes" id="UP000092666">
    <property type="component" value="Unassembled WGS sequence"/>
</dbReference>
<feature type="compositionally biased region" description="Low complexity" evidence="1">
    <location>
        <begin position="163"/>
        <end position="178"/>
    </location>
</feature>
<evidence type="ECO:0000313" key="2">
    <source>
        <dbReference type="EMBL" id="OCF31867.1"/>
    </source>
</evidence>
<accession>A0A1B9GLH9</accession>
<name>A0A1B9GLH9_9TREE</name>
<dbReference type="Pfam" id="PF09725">
    <property type="entry name" value="Fra10Ac1"/>
    <property type="match status" value="1"/>
</dbReference>
<protein>
    <recommendedName>
        <fullName evidence="4">Protein FRA10AC1</fullName>
    </recommendedName>
</protein>
<evidence type="ECO:0000313" key="3">
    <source>
        <dbReference type="Proteomes" id="UP000092666"/>
    </source>
</evidence>
<feature type="region of interest" description="Disordered" evidence="1">
    <location>
        <begin position="163"/>
        <end position="207"/>
    </location>
</feature>
<feature type="compositionally biased region" description="Acidic residues" evidence="1">
    <location>
        <begin position="318"/>
        <end position="327"/>
    </location>
</feature>
<feature type="compositionally biased region" description="Basic and acidic residues" evidence="1">
    <location>
        <begin position="280"/>
        <end position="306"/>
    </location>
</feature>
<feature type="compositionally biased region" description="Low complexity" evidence="1">
    <location>
        <begin position="14"/>
        <end position="36"/>
    </location>
</feature>
<feature type="compositionally biased region" description="Basic and acidic residues" evidence="1">
    <location>
        <begin position="346"/>
        <end position="391"/>
    </location>
</feature>
<feature type="compositionally biased region" description="Basic and acidic residues" evidence="1">
    <location>
        <begin position="401"/>
        <end position="429"/>
    </location>
</feature>
<dbReference type="EMBL" id="KI669512">
    <property type="protein sequence ID" value="OCF31867.1"/>
    <property type="molecule type" value="Genomic_DNA"/>
</dbReference>
<feature type="compositionally biased region" description="Basic residues" evidence="1">
    <location>
        <begin position="430"/>
        <end position="439"/>
    </location>
</feature>
<dbReference type="AlphaFoldDB" id="A0A1B9GLH9"/>
<organism evidence="2 3">
    <name type="scientific">Kwoniella heveanensis BCC8398</name>
    <dbReference type="NCBI Taxonomy" id="1296120"/>
    <lineage>
        <taxon>Eukaryota</taxon>
        <taxon>Fungi</taxon>
        <taxon>Dikarya</taxon>
        <taxon>Basidiomycota</taxon>
        <taxon>Agaricomycotina</taxon>
        <taxon>Tremellomycetes</taxon>
        <taxon>Tremellales</taxon>
        <taxon>Cryptococcaceae</taxon>
        <taxon>Kwoniella</taxon>
    </lineage>
</organism>
<keyword evidence="3" id="KW-1185">Reference proteome</keyword>
<reference evidence="2 3" key="1">
    <citation type="submission" date="2013-07" db="EMBL/GenBank/DDBJ databases">
        <title>The Genome Sequence of Cryptococcus heveanensis BCC8398.</title>
        <authorList>
            <consortium name="The Broad Institute Genome Sequencing Platform"/>
            <person name="Cuomo C."/>
            <person name="Litvintseva A."/>
            <person name="Chen Y."/>
            <person name="Heitman J."/>
            <person name="Sun S."/>
            <person name="Springer D."/>
            <person name="Dromer F."/>
            <person name="Young S.K."/>
            <person name="Zeng Q."/>
            <person name="Gargeya S."/>
            <person name="Fitzgerald M."/>
            <person name="Abouelleil A."/>
            <person name="Alvarado L."/>
            <person name="Berlin A.M."/>
            <person name="Chapman S.B."/>
            <person name="Dewar J."/>
            <person name="Goldberg J."/>
            <person name="Griggs A."/>
            <person name="Gujja S."/>
            <person name="Hansen M."/>
            <person name="Howarth C."/>
            <person name="Imamovic A."/>
            <person name="Larimer J."/>
            <person name="McCowan C."/>
            <person name="Murphy C."/>
            <person name="Pearson M."/>
            <person name="Priest M."/>
            <person name="Roberts A."/>
            <person name="Saif S."/>
            <person name="Shea T."/>
            <person name="Sykes S."/>
            <person name="Wortman J."/>
            <person name="Nusbaum C."/>
            <person name="Birren B."/>
        </authorList>
    </citation>
    <scope>NUCLEOTIDE SEQUENCE [LARGE SCALE GENOMIC DNA]</scope>
    <source>
        <strain evidence="2 3">BCC8398</strain>
    </source>
</reference>
<feature type="compositionally biased region" description="Basic and acidic residues" evidence="1">
    <location>
        <begin position="329"/>
        <end position="339"/>
    </location>
</feature>
<feature type="region of interest" description="Disordered" evidence="1">
    <location>
        <begin position="263"/>
        <end position="439"/>
    </location>
</feature>
<reference evidence="3" key="2">
    <citation type="submission" date="2013-12" db="EMBL/GenBank/DDBJ databases">
        <title>Evolution of pathogenesis and genome organization in the Tremellales.</title>
        <authorList>
            <person name="Cuomo C."/>
            <person name="Litvintseva A."/>
            <person name="Heitman J."/>
            <person name="Chen Y."/>
            <person name="Sun S."/>
            <person name="Springer D."/>
            <person name="Dromer F."/>
            <person name="Young S."/>
            <person name="Zeng Q."/>
            <person name="Chapman S."/>
            <person name="Gujja S."/>
            <person name="Saif S."/>
            <person name="Birren B."/>
        </authorList>
    </citation>
    <scope>NUCLEOTIDE SEQUENCE [LARGE SCALE GENOMIC DNA]</scope>
    <source>
        <strain evidence="3">BCC8398</strain>
    </source>
</reference>
<proteinExistence type="predicted"/>
<evidence type="ECO:0008006" key="4">
    <source>
        <dbReference type="Google" id="ProtNLM"/>
    </source>
</evidence>
<dbReference type="STRING" id="1296120.A0A1B9GLH9"/>
<feature type="compositionally biased region" description="Polar residues" evidence="1">
    <location>
        <begin position="42"/>
        <end position="52"/>
    </location>
</feature>
<gene>
    <name evidence="2" type="ORF">I316_06465</name>
</gene>